<proteinExistence type="predicted"/>
<evidence type="ECO:0008006" key="3">
    <source>
        <dbReference type="Google" id="ProtNLM"/>
    </source>
</evidence>
<dbReference type="Proteomes" id="UP000197781">
    <property type="component" value="Chromosome"/>
</dbReference>
<gene>
    <name evidence="1" type="ORF">BP422_09825</name>
</gene>
<name>A0A220MH15_9BACL</name>
<dbReference type="KEGG" id="bfm:BP422_09825"/>
<sequence>MRNFVENIHHYKVYGRYCYYLHCRKKQIVSYLYTRGVPVELLFYNTYENTSQIEHGFMEQNELTYTYNTQTVNSNDLALIGVNERVEIFEKLVHAESLTRNLINENKMIFIQPNDYYIPFRKNYQTRHGFHSLMVWGYDYTNEVKKIFLLDLDDTDYFCGEIDSIELHKAFNDAPIEKRAVVYFEIVDNMNVNDTRKIISDKFIEYFKDFCDDFSFYDNIHLYVKNHMDQPEENEILPSLSHALFMLSGSRFLLSKFIESIINDKLLSIHLLTLSNEIIILRNIIIKAYYSGNFDLHKIKYESLLLKKKEIALLEQIKQCAASLKSFHHD</sequence>
<dbReference type="EMBL" id="CP018145">
    <property type="protein sequence ID" value="ASJ53820.1"/>
    <property type="molecule type" value="Genomic_DNA"/>
</dbReference>
<protein>
    <recommendedName>
        <fullName evidence="3">Butirosin biosynthesis protein H N-terminal domain-containing protein</fullName>
    </recommendedName>
</protein>
<organism evidence="1 2">
    <name type="scientific">Brevibacillus formosus</name>
    <dbReference type="NCBI Taxonomy" id="54913"/>
    <lineage>
        <taxon>Bacteria</taxon>
        <taxon>Bacillati</taxon>
        <taxon>Bacillota</taxon>
        <taxon>Bacilli</taxon>
        <taxon>Bacillales</taxon>
        <taxon>Paenibacillaceae</taxon>
        <taxon>Brevibacillus</taxon>
    </lineage>
</organism>
<dbReference type="AlphaFoldDB" id="A0A220MH15"/>
<evidence type="ECO:0000313" key="2">
    <source>
        <dbReference type="Proteomes" id="UP000197781"/>
    </source>
</evidence>
<dbReference type="RefSeq" id="WP_088907610.1">
    <property type="nucleotide sequence ID" value="NZ_CP018145.1"/>
</dbReference>
<evidence type="ECO:0000313" key="1">
    <source>
        <dbReference type="EMBL" id="ASJ53820.1"/>
    </source>
</evidence>
<accession>A0A220MH15</accession>
<reference evidence="1 2" key="1">
    <citation type="submission" date="2016-11" db="EMBL/GenBank/DDBJ databases">
        <authorList>
            <person name="Jaros S."/>
            <person name="Januszkiewicz K."/>
            <person name="Wedrychowicz H."/>
        </authorList>
    </citation>
    <scope>NUCLEOTIDE SEQUENCE [LARGE SCALE GENOMIC DNA]</scope>
    <source>
        <strain evidence="1 2">NF2</strain>
    </source>
</reference>